<comment type="catalytic activity">
    <reaction evidence="1">
        <text>Hydrolysis of the -Gly-|-Gly- bond in the pentaglycine inter-peptide link joining staphylococcal cell wall peptidoglycans.</text>
        <dbReference type="EC" id="3.4.24.75"/>
    </reaction>
</comment>
<evidence type="ECO:0000256" key="2">
    <source>
        <dbReference type="ARBA" id="ARBA00001947"/>
    </source>
</evidence>
<keyword evidence="5" id="KW-0378">Hydrolase</keyword>
<dbReference type="PANTHER" id="PTHR21666">
    <property type="entry name" value="PEPTIDASE-RELATED"/>
    <property type="match status" value="1"/>
</dbReference>
<reference evidence="7" key="1">
    <citation type="submission" date="2016-01" db="EMBL/GenBank/DDBJ databases">
        <authorList>
            <person name="Mitreva M."/>
            <person name="Pepin K.H."/>
            <person name="Mihindukulasuriya K.A."/>
            <person name="Fulton R."/>
            <person name="Fronick C."/>
            <person name="O'Laughlin M."/>
            <person name="Miner T."/>
            <person name="Herter B."/>
            <person name="Rosa B.A."/>
            <person name="Cordes M."/>
            <person name="Tomlinson C."/>
            <person name="Wollam A."/>
            <person name="Palsikar V.B."/>
            <person name="Mardis E.R."/>
            <person name="Wilson R.K."/>
        </authorList>
    </citation>
    <scope>NUCLEOTIDE SEQUENCE</scope>
    <source>
        <strain evidence="7">MJR7712</strain>
    </source>
</reference>
<evidence type="ECO:0000256" key="1">
    <source>
        <dbReference type="ARBA" id="ARBA00001667"/>
    </source>
</evidence>
<name>A0ABF7PJH9_STASI</name>
<dbReference type="Gene3D" id="2.70.70.10">
    <property type="entry name" value="Glucose Permease (Domain IIA)"/>
    <property type="match status" value="1"/>
</dbReference>
<keyword evidence="5" id="KW-0482">Metalloprotease</keyword>
<organism evidence="7">
    <name type="scientific">Staphylococcus simulans</name>
    <dbReference type="NCBI Taxonomy" id="1286"/>
    <lineage>
        <taxon>Bacteria</taxon>
        <taxon>Bacillati</taxon>
        <taxon>Bacillota</taxon>
        <taxon>Bacilli</taxon>
        <taxon>Bacillales</taxon>
        <taxon>Staphylococcaceae</taxon>
        <taxon>Staphylococcus</taxon>
    </lineage>
</organism>
<gene>
    <name evidence="7" type="ORF">HMPREF3215_01322</name>
</gene>
<dbReference type="InterPro" id="IPR016047">
    <property type="entry name" value="M23ase_b-sheet_dom"/>
</dbReference>
<dbReference type="EMBL" id="LRQJ01000017">
    <property type="protein sequence ID" value="KXA44996.1"/>
    <property type="molecule type" value="Genomic_DNA"/>
</dbReference>
<dbReference type="SMART" id="SM00287">
    <property type="entry name" value="SH3b"/>
    <property type="match status" value="1"/>
</dbReference>
<comment type="caution">
    <text evidence="7">The sequence shown here is derived from an EMBL/GenBank/DDBJ whole genome shotgun (WGS) entry which is preliminary data.</text>
</comment>
<evidence type="ECO:0000259" key="6">
    <source>
        <dbReference type="PROSITE" id="PS51781"/>
    </source>
</evidence>
<dbReference type="EC" id="3.4.24.75" evidence="4"/>
<dbReference type="InterPro" id="IPR003646">
    <property type="entry name" value="SH3-like_bac-type"/>
</dbReference>
<dbReference type="CDD" id="cd12797">
    <property type="entry name" value="M23_peptidase"/>
    <property type="match status" value="1"/>
</dbReference>
<dbReference type="GO" id="GO:0006508">
    <property type="term" value="P:proteolysis"/>
    <property type="evidence" value="ECO:0007669"/>
    <property type="project" value="UniProtKB-KW"/>
</dbReference>
<accession>A0ABF7PJH9</accession>
<dbReference type="Pfam" id="PF01551">
    <property type="entry name" value="Peptidase_M23"/>
    <property type="match status" value="1"/>
</dbReference>
<protein>
    <recommendedName>
        <fullName evidence="4">lysostaphin</fullName>
        <ecNumber evidence="4">3.4.24.75</ecNumber>
    </recommendedName>
</protein>
<evidence type="ECO:0000256" key="4">
    <source>
        <dbReference type="ARBA" id="ARBA00012322"/>
    </source>
</evidence>
<comment type="similarity">
    <text evidence="3">Belongs to the peptidase M23B family.</text>
</comment>
<evidence type="ECO:0000313" key="7">
    <source>
        <dbReference type="EMBL" id="KXA44996.1"/>
    </source>
</evidence>
<sequence>MVIFKWLLLIGGNRMDINEKKLLNTKVLILTSTLAAGGVFLSNYNNDAYAAEEINQENQVNYGELLINNEVKIDSKLQTTNDTVTENQVSKAKVDSVESNQNISKNNNLNESSAMIDSQLQNNIQFVNPEKKYFESYLDKNTVSQREYKNSFHTRSNLNFVESTPRYTTRSMEPYASAQWLTKYQLTAGYGHYNLNINNGMHYGADFAMPIGTPVRAITGGKIIEAGWSPYGGGNQIGVKEPDGSHYQWYMHLSQLNVRVGDYISTGQIIGKSGSTGFSTGPHLHFQRMVGGLGNNYAQNPIPFLKQYGYGSNTSGYTPPVNRVQAPSTNSTYKVDGKGTYYKAESASFTANYDIKTRLNGPFRSNPQSGVLHPGQTIKYDTVMKQDGHVWVVYTGYSGKRIYLPVRTWDKNSNTLGPLWGIIN</sequence>
<dbReference type="AlphaFoldDB" id="A0ABF7PJH9"/>
<dbReference type="Pfam" id="PF08460">
    <property type="entry name" value="SH3_5"/>
    <property type="match status" value="1"/>
</dbReference>
<keyword evidence="5" id="KW-0645">Protease</keyword>
<dbReference type="PROSITE" id="PS51781">
    <property type="entry name" value="SH3B"/>
    <property type="match status" value="1"/>
</dbReference>
<comment type="cofactor">
    <cofactor evidence="2">
        <name>Zn(2+)</name>
        <dbReference type="ChEBI" id="CHEBI:29105"/>
    </cofactor>
</comment>
<evidence type="ECO:0000256" key="3">
    <source>
        <dbReference type="ARBA" id="ARBA00006646"/>
    </source>
</evidence>
<dbReference type="InterPro" id="IPR050570">
    <property type="entry name" value="Cell_wall_metabolism_enzyme"/>
</dbReference>
<dbReference type="PANTHER" id="PTHR21666:SF270">
    <property type="entry name" value="MUREIN HYDROLASE ACTIVATOR ENVC"/>
    <property type="match status" value="1"/>
</dbReference>
<feature type="domain" description="SH3b" evidence="6">
    <location>
        <begin position="344"/>
        <end position="412"/>
    </location>
</feature>
<proteinExistence type="inferred from homology"/>
<evidence type="ECO:0000256" key="5">
    <source>
        <dbReference type="ARBA" id="ARBA00023049"/>
    </source>
</evidence>
<dbReference type="InterPro" id="IPR011055">
    <property type="entry name" value="Dup_hybrid_motif"/>
</dbReference>
<dbReference type="GO" id="GO:0008237">
    <property type="term" value="F:metallopeptidase activity"/>
    <property type="evidence" value="ECO:0007669"/>
    <property type="project" value="UniProtKB-KW"/>
</dbReference>
<dbReference type="Gene3D" id="2.30.30.40">
    <property type="entry name" value="SH3 Domains"/>
    <property type="match status" value="1"/>
</dbReference>
<dbReference type="SUPFAM" id="SSF51261">
    <property type="entry name" value="Duplicated hybrid motif"/>
    <property type="match status" value="1"/>
</dbReference>